<proteinExistence type="predicted"/>
<name>A0ABS6J126_9RHOB</name>
<gene>
    <name evidence="1" type="ORF">GU927_005350</name>
</gene>
<dbReference type="Proteomes" id="UP000731907">
    <property type="component" value="Unassembled WGS sequence"/>
</dbReference>
<keyword evidence="2" id="KW-1185">Reference proteome</keyword>
<dbReference type="RefSeq" id="WP_161761315.1">
    <property type="nucleotide sequence ID" value="NZ_JAAATX020000003.1"/>
</dbReference>
<comment type="caution">
    <text evidence="1">The sequence shown here is derived from an EMBL/GenBank/DDBJ whole genome shotgun (WGS) entry which is preliminary data.</text>
</comment>
<reference evidence="1 2" key="1">
    <citation type="submission" date="2021-06" db="EMBL/GenBank/DDBJ databases">
        <title>Rhodobacteraceae bacterium strain HSP-20.</title>
        <authorList>
            <person name="Chen W.-M."/>
        </authorList>
    </citation>
    <scope>NUCLEOTIDE SEQUENCE [LARGE SCALE GENOMIC DNA]</scope>
    <source>
        <strain evidence="1 2">HSP-20</strain>
    </source>
</reference>
<dbReference type="EMBL" id="JAAATX020000003">
    <property type="protein sequence ID" value="MBU9697270.1"/>
    <property type="molecule type" value="Genomic_DNA"/>
</dbReference>
<accession>A0ABS6J126</accession>
<sequence>MLHFHPAIALLLAWVYENGDALINASLLLGGLPARRRTARLVADLMSDGQLTRRHVRELKVLHGLLSLEHVGDPDCDESVHFAAIDPADPVVYEICMLSDGLADRIGGLPADLSPSIMPERAA</sequence>
<protein>
    <submittedName>
        <fullName evidence="1">Uncharacterized protein</fullName>
    </submittedName>
</protein>
<evidence type="ECO:0000313" key="1">
    <source>
        <dbReference type="EMBL" id="MBU9697270.1"/>
    </source>
</evidence>
<organism evidence="1 2">
    <name type="scientific">Paragemmobacter amnigenus</name>
    <dbReference type="NCBI Taxonomy" id="2852097"/>
    <lineage>
        <taxon>Bacteria</taxon>
        <taxon>Pseudomonadati</taxon>
        <taxon>Pseudomonadota</taxon>
        <taxon>Alphaproteobacteria</taxon>
        <taxon>Rhodobacterales</taxon>
        <taxon>Paracoccaceae</taxon>
        <taxon>Paragemmobacter</taxon>
    </lineage>
</organism>
<evidence type="ECO:0000313" key="2">
    <source>
        <dbReference type="Proteomes" id="UP000731907"/>
    </source>
</evidence>